<dbReference type="PROSITE" id="PS50014">
    <property type="entry name" value="BROMODOMAIN_2"/>
    <property type="match status" value="1"/>
</dbReference>
<keyword evidence="5" id="KW-0539">Nucleus</keyword>
<dbReference type="EMBL" id="VIGI01000011">
    <property type="protein sequence ID" value="KAB8293801.1"/>
    <property type="molecule type" value="Genomic_DNA"/>
</dbReference>
<dbReference type="PROSITE" id="PS51186">
    <property type="entry name" value="GNAT"/>
    <property type="match status" value="1"/>
</dbReference>
<keyword evidence="4" id="KW-0010">Activator</keyword>
<dbReference type="SUPFAM" id="SSF55729">
    <property type="entry name" value="Acyl-CoA N-acyltransferases (Nat)"/>
    <property type="match status" value="1"/>
</dbReference>
<keyword evidence="3 6" id="KW-0103">Bromodomain</keyword>
<evidence type="ECO:0000313" key="10">
    <source>
        <dbReference type="Proteomes" id="UP000326757"/>
    </source>
</evidence>
<dbReference type="InterPro" id="IPR000182">
    <property type="entry name" value="GNAT_dom"/>
</dbReference>
<dbReference type="SMART" id="SM00297">
    <property type="entry name" value="BROMO"/>
    <property type="match status" value="1"/>
</dbReference>
<comment type="similarity">
    <text evidence="2">Belongs to the acetyltransferase family. GCN5 subfamily.</text>
</comment>
<evidence type="ECO:0000256" key="1">
    <source>
        <dbReference type="ARBA" id="ARBA00004123"/>
    </source>
</evidence>
<evidence type="ECO:0000256" key="6">
    <source>
        <dbReference type="PROSITE-ProRule" id="PRU00035"/>
    </source>
</evidence>
<reference evidence="9 10" key="1">
    <citation type="submission" date="2019-06" db="EMBL/GenBank/DDBJ databases">
        <title>Genome Sequence of the Brown Rot Fungal Pathogen Monilinia laxa.</title>
        <authorList>
            <person name="De Miccolis Angelini R.M."/>
            <person name="Landi L."/>
            <person name="Abate D."/>
            <person name="Pollastro S."/>
            <person name="Romanazzi G."/>
            <person name="Faretra F."/>
        </authorList>
    </citation>
    <scope>NUCLEOTIDE SEQUENCE [LARGE SCALE GENOMIC DNA]</scope>
    <source>
        <strain evidence="9 10">Mlax316</strain>
    </source>
</reference>
<name>A0A5N6JXB5_MONLA</name>
<dbReference type="InterPro" id="IPR016181">
    <property type="entry name" value="Acyl_CoA_acyltransferase"/>
</dbReference>
<evidence type="ECO:0000259" key="7">
    <source>
        <dbReference type="PROSITE" id="PS50014"/>
    </source>
</evidence>
<dbReference type="PANTHER" id="PTHR45750:SF3">
    <property type="entry name" value="HISTONE ACETYLTRANSFERASE"/>
    <property type="match status" value="1"/>
</dbReference>
<accession>A0A5N6JXB5</accession>
<dbReference type="GO" id="GO:0000123">
    <property type="term" value="C:histone acetyltransferase complex"/>
    <property type="evidence" value="ECO:0007669"/>
    <property type="project" value="TreeGrafter"/>
</dbReference>
<feature type="domain" description="N-acetyltransferase" evidence="8">
    <location>
        <begin position="5"/>
        <end position="168"/>
    </location>
</feature>
<evidence type="ECO:0000256" key="5">
    <source>
        <dbReference type="ARBA" id="ARBA00023242"/>
    </source>
</evidence>
<feature type="domain" description="Bromo" evidence="7">
    <location>
        <begin position="256"/>
        <end position="326"/>
    </location>
</feature>
<evidence type="ECO:0000256" key="2">
    <source>
        <dbReference type="ARBA" id="ARBA00008607"/>
    </source>
</evidence>
<dbReference type="InterPro" id="IPR037800">
    <property type="entry name" value="GCN5"/>
</dbReference>
<dbReference type="Gene3D" id="3.40.630.30">
    <property type="match status" value="1"/>
</dbReference>
<dbReference type="InterPro" id="IPR036427">
    <property type="entry name" value="Bromodomain-like_sf"/>
</dbReference>
<dbReference type="Gene3D" id="1.20.920.10">
    <property type="entry name" value="Bromodomain-like"/>
    <property type="match status" value="1"/>
</dbReference>
<keyword evidence="10" id="KW-1185">Reference proteome</keyword>
<dbReference type="GO" id="GO:0045944">
    <property type="term" value="P:positive regulation of transcription by RNA polymerase II"/>
    <property type="evidence" value="ECO:0007669"/>
    <property type="project" value="TreeGrafter"/>
</dbReference>
<dbReference type="OrthoDB" id="1937912at2759"/>
<dbReference type="GO" id="GO:0005634">
    <property type="term" value="C:nucleus"/>
    <property type="evidence" value="ECO:0007669"/>
    <property type="project" value="UniProtKB-SubCell"/>
</dbReference>
<evidence type="ECO:0000256" key="3">
    <source>
        <dbReference type="ARBA" id="ARBA00023117"/>
    </source>
</evidence>
<proteinExistence type="inferred from homology"/>
<dbReference type="PANTHER" id="PTHR45750">
    <property type="entry name" value="GH11602P"/>
    <property type="match status" value="1"/>
</dbReference>
<dbReference type="SUPFAM" id="SSF47370">
    <property type="entry name" value="Bromodomain"/>
    <property type="match status" value="1"/>
</dbReference>
<evidence type="ECO:0000256" key="4">
    <source>
        <dbReference type="ARBA" id="ARBA00023159"/>
    </source>
</evidence>
<gene>
    <name evidence="9" type="ORF">EYC80_009284</name>
</gene>
<dbReference type="InterPro" id="IPR001487">
    <property type="entry name" value="Bromodomain"/>
</dbReference>
<dbReference type="Pfam" id="PF13673">
    <property type="entry name" value="Acetyltransf_10"/>
    <property type="match status" value="1"/>
</dbReference>
<dbReference type="Pfam" id="PF00439">
    <property type="entry name" value="Bromodomain"/>
    <property type="match status" value="1"/>
</dbReference>
<dbReference type="Proteomes" id="UP000326757">
    <property type="component" value="Unassembled WGS sequence"/>
</dbReference>
<protein>
    <submittedName>
        <fullName evidence="9">Uncharacterized protein</fullName>
    </submittedName>
</protein>
<comment type="caution">
    <text evidence="9">The sequence shown here is derived from an EMBL/GenBank/DDBJ whole genome shotgun (WGS) entry which is preliminary data.</text>
</comment>
<dbReference type="PRINTS" id="PR00503">
    <property type="entry name" value="BROMODOMAIN"/>
</dbReference>
<organism evidence="9 10">
    <name type="scientific">Monilinia laxa</name>
    <name type="common">Brown rot fungus</name>
    <name type="synonym">Sclerotinia laxa</name>
    <dbReference type="NCBI Taxonomy" id="61186"/>
    <lineage>
        <taxon>Eukaryota</taxon>
        <taxon>Fungi</taxon>
        <taxon>Dikarya</taxon>
        <taxon>Ascomycota</taxon>
        <taxon>Pezizomycotina</taxon>
        <taxon>Leotiomycetes</taxon>
        <taxon>Helotiales</taxon>
        <taxon>Sclerotiniaceae</taxon>
        <taxon>Monilinia</taxon>
    </lineage>
</organism>
<comment type="subcellular location">
    <subcellularLocation>
        <location evidence="1">Nucleus</location>
    </subcellularLocation>
</comment>
<evidence type="ECO:0000259" key="8">
    <source>
        <dbReference type="PROSITE" id="PS51186"/>
    </source>
</evidence>
<evidence type="ECO:0000313" key="9">
    <source>
        <dbReference type="EMBL" id="KAB8293801.1"/>
    </source>
</evidence>
<sequence length="354" mass="40764">MAEQTEFRVVKNDGGESSLITLARFQKLVQAGLPNMDHESIRATVFDPDNTSFVMVKKAGDPVQTEEVIAGIAYRVWEARRFVEMVYLVVNKNEHKTGLGKCLMNHFKDEVKSSMEENVMEILAYIDNFAVGFFKKQGFTKDITLEERVWGGIINDYTESILMQCTLLPRIRYANAAAMLSLQKKELLARIAALDTSSRNDVVHAPPRQWQQGAIAPIDPMDIPAIRASGWTRLVEPRPYFTPFKEFLAYLKTGEHSEAYLTSFLNPVDVSTFPDYRTRIVKPMDFLTIEENLYNDLYKTPKAFIDDVKLIISNCRKYNHSKSIYYEHAKWLENRMSEFIKGMPEWSYPVDLIN</sequence>
<dbReference type="AlphaFoldDB" id="A0A5N6JXB5"/>
<dbReference type="GO" id="GO:0010484">
    <property type="term" value="F:histone H3 acetyltransferase activity"/>
    <property type="evidence" value="ECO:0007669"/>
    <property type="project" value="TreeGrafter"/>
</dbReference>